<keyword evidence="8" id="KW-1185">Reference proteome</keyword>
<evidence type="ECO:0000256" key="1">
    <source>
        <dbReference type="ARBA" id="ARBA00022630"/>
    </source>
</evidence>
<proteinExistence type="predicted"/>
<evidence type="ECO:0000256" key="5">
    <source>
        <dbReference type="SAM" id="MobiDB-lite"/>
    </source>
</evidence>
<dbReference type="RefSeq" id="WP_163744305.1">
    <property type="nucleotide sequence ID" value="NZ_JAAGOA010000029.1"/>
</dbReference>
<dbReference type="EMBL" id="JAAGOA010000029">
    <property type="protein sequence ID" value="NEE04077.1"/>
    <property type="molecule type" value="Genomic_DNA"/>
</dbReference>
<protein>
    <submittedName>
        <fullName evidence="7">TIGR03619 family F420-dependent LLM class oxidoreductase</fullName>
        <ecNumber evidence="7">1.-.-.-</ecNumber>
    </submittedName>
</protein>
<dbReference type="NCBIfam" id="TIGR03619">
    <property type="entry name" value="F420_Rv2161c"/>
    <property type="match status" value="1"/>
</dbReference>
<reference evidence="7 8" key="1">
    <citation type="submission" date="2020-02" db="EMBL/GenBank/DDBJ databases">
        <authorList>
            <person name="Li X.-J."/>
            <person name="Han X.-M."/>
        </authorList>
    </citation>
    <scope>NUCLEOTIDE SEQUENCE [LARGE SCALE GENOMIC DNA]</scope>
    <source>
        <strain evidence="7 8">CCTCC AB 2017055</strain>
    </source>
</reference>
<dbReference type="Proteomes" id="UP000475214">
    <property type="component" value="Unassembled WGS sequence"/>
</dbReference>
<dbReference type="InterPro" id="IPR036661">
    <property type="entry name" value="Luciferase-like_sf"/>
</dbReference>
<evidence type="ECO:0000256" key="2">
    <source>
        <dbReference type="ARBA" id="ARBA00022643"/>
    </source>
</evidence>
<dbReference type="InterPro" id="IPR050172">
    <property type="entry name" value="SsuD_RutA_monooxygenase"/>
</dbReference>
<dbReference type="SUPFAM" id="SSF51679">
    <property type="entry name" value="Bacterial luciferase-like"/>
    <property type="match status" value="1"/>
</dbReference>
<evidence type="ECO:0000313" key="7">
    <source>
        <dbReference type="EMBL" id="NEE04077.1"/>
    </source>
</evidence>
<comment type="caution">
    <text evidence="7">The sequence shown here is derived from an EMBL/GenBank/DDBJ whole genome shotgun (WGS) entry which is preliminary data.</text>
</comment>
<dbReference type="PANTHER" id="PTHR42847:SF4">
    <property type="entry name" value="ALKANESULFONATE MONOOXYGENASE-RELATED"/>
    <property type="match status" value="1"/>
</dbReference>
<dbReference type="InterPro" id="IPR019921">
    <property type="entry name" value="Lucif-like_OxRdtase_Rv2161c"/>
</dbReference>
<name>A0A6L9SG78_9ACTN</name>
<keyword evidence="2" id="KW-0288">FMN</keyword>
<evidence type="ECO:0000259" key="6">
    <source>
        <dbReference type="Pfam" id="PF00296"/>
    </source>
</evidence>
<keyword evidence="4" id="KW-0503">Monooxygenase</keyword>
<organism evidence="7 8">
    <name type="scientific">Phytoactinopolyspora halotolerans</name>
    <dbReference type="NCBI Taxonomy" id="1981512"/>
    <lineage>
        <taxon>Bacteria</taxon>
        <taxon>Bacillati</taxon>
        <taxon>Actinomycetota</taxon>
        <taxon>Actinomycetes</taxon>
        <taxon>Jiangellales</taxon>
        <taxon>Jiangellaceae</taxon>
        <taxon>Phytoactinopolyspora</taxon>
    </lineage>
</organism>
<dbReference type="GO" id="GO:0008726">
    <property type="term" value="F:alkanesulfonate monooxygenase activity"/>
    <property type="evidence" value="ECO:0007669"/>
    <property type="project" value="TreeGrafter"/>
</dbReference>
<dbReference type="AlphaFoldDB" id="A0A6L9SG78"/>
<evidence type="ECO:0000313" key="8">
    <source>
        <dbReference type="Proteomes" id="UP000475214"/>
    </source>
</evidence>
<evidence type="ECO:0000256" key="3">
    <source>
        <dbReference type="ARBA" id="ARBA00023002"/>
    </source>
</evidence>
<gene>
    <name evidence="7" type="ORF">G1H10_28300</name>
</gene>
<dbReference type="GO" id="GO:0046306">
    <property type="term" value="P:alkanesulfonate catabolic process"/>
    <property type="evidence" value="ECO:0007669"/>
    <property type="project" value="TreeGrafter"/>
</dbReference>
<feature type="region of interest" description="Disordered" evidence="5">
    <location>
        <begin position="1"/>
        <end position="30"/>
    </location>
</feature>
<dbReference type="Gene3D" id="3.20.20.30">
    <property type="entry name" value="Luciferase-like domain"/>
    <property type="match status" value="1"/>
</dbReference>
<accession>A0A6L9SG78</accession>
<dbReference type="InterPro" id="IPR011251">
    <property type="entry name" value="Luciferase-like_dom"/>
</dbReference>
<dbReference type="EC" id="1.-.-.-" evidence="7"/>
<dbReference type="Pfam" id="PF00296">
    <property type="entry name" value="Bac_luciferase"/>
    <property type="match status" value="1"/>
</dbReference>
<sequence length="296" mass="31733">MAQDIRDPAQGRSSTDSRQPEERAAAHPPRLHAVLPNESVDIGPERIVELARHAEDLGYEAVWLPDHLLPPGPYGRTYGGVYEPLVMLAAVAASTRRVRFGTSVLILPLRDPFLLAKQVSTVERLAPGRMILGVGTGWDAAEFAALGAEFRGRGARADEALRLIRHLHAVGKGPFDGPTYGFEIGVFAPQPTAPVPIMVGGTSDVALRRAAAYADVWQGVGLDVAGFRARVAALRTRTDRPIDVGTRISMDGRTRPEDAASEIAELGEAGAGHVAVSFGPAEGCAERMTALKRQWR</sequence>
<feature type="domain" description="Luciferase-like" evidence="6">
    <location>
        <begin position="42"/>
        <end position="263"/>
    </location>
</feature>
<keyword evidence="3 7" id="KW-0560">Oxidoreductase</keyword>
<keyword evidence="1" id="KW-0285">Flavoprotein</keyword>
<dbReference type="PANTHER" id="PTHR42847">
    <property type="entry name" value="ALKANESULFONATE MONOOXYGENASE"/>
    <property type="match status" value="1"/>
</dbReference>
<evidence type="ECO:0000256" key="4">
    <source>
        <dbReference type="ARBA" id="ARBA00023033"/>
    </source>
</evidence>